<dbReference type="CDD" id="cd06216">
    <property type="entry name" value="FNR_iron_sulfur_binding_2"/>
    <property type="match status" value="1"/>
</dbReference>
<keyword evidence="8" id="KW-0411">Iron-sulfur</keyword>
<protein>
    <submittedName>
        <fullName evidence="11">Flavodoxin reductases (Ferredoxin-NADPH reductases) family 1</fullName>
    </submittedName>
</protein>
<keyword evidence="5" id="KW-0274">FAD</keyword>
<dbReference type="GO" id="GO:0046872">
    <property type="term" value="F:metal ion binding"/>
    <property type="evidence" value="ECO:0007669"/>
    <property type="project" value="UniProtKB-KW"/>
</dbReference>
<keyword evidence="4" id="KW-0479">Metal-binding</keyword>
<proteinExistence type="predicted"/>
<dbReference type="PANTHER" id="PTHR47354:SF6">
    <property type="entry name" value="NADH OXIDOREDUCTASE HCR"/>
    <property type="match status" value="1"/>
</dbReference>
<evidence type="ECO:0000256" key="8">
    <source>
        <dbReference type="ARBA" id="ARBA00023014"/>
    </source>
</evidence>
<dbReference type="Gene3D" id="3.40.50.80">
    <property type="entry name" value="Nucleotide-binding domain of ferredoxin-NADP reductase (FNR) module"/>
    <property type="match status" value="1"/>
</dbReference>
<sequence>MSAGSTLLNVAGRLTTPLLPDDYLGYLNPLWSRREPRARVLAVVPETPDSATLWLRPGPGWPAHTPGQYVRMGVDIDGVRHWRTYSLTSVPGRRDGRIAICVKATPDGFVSRHLVRDTAPGTILRLAPPAGEYVLPRPLPARITFVTAGSGVTPVMGMLRALEQAGALPEIDHVHLAPRHEDVIFGAELRRLSERHAGRYRLHEHHDDRDGLFDVADLDVRVPGAATVPTWACGPAPLLDALAEHFAAAGAPELLTVERFRPVLPAAGAAGEGGTVTFTRSDVTADADGATPLLVAGEEAGALLPSGCRMGICRSCVGRLTAGNVRDLRTGELIAADPTEPDLIQTCVSAAAGPVEIDL</sequence>
<dbReference type="Gene3D" id="3.10.20.30">
    <property type="match status" value="1"/>
</dbReference>
<dbReference type="Gene3D" id="2.40.30.10">
    <property type="entry name" value="Translation factors"/>
    <property type="match status" value="1"/>
</dbReference>
<dbReference type="Pfam" id="PF00175">
    <property type="entry name" value="NAD_binding_1"/>
    <property type="match status" value="1"/>
</dbReference>
<keyword evidence="7" id="KW-0408">Iron</keyword>
<dbReference type="InterPro" id="IPR001041">
    <property type="entry name" value="2Fe-2S_ferredoxin-type"/>
</dbReference>
<dbReference type="InterPro" id="IPR050415">
    <property type="entry name" value="MRET"/>
</dbReference>
<evidence type="ECO:0000256" key="3">
    <source>
        <dbReference type="ARBA" id="ARBA00022714"/>
    </source>
</evidence>
<dbReference type="SUPFAM" id="SSF52343">
    <property type="entry name" value="Ferredoxin reductase-like, C-terminal NADP-linked domain"/>
    <property type="match status" value="1"/>
</dbReference>
<dbReference type="InterPro" id="IPR036010">
    <property type="entry name" value="2Fe-2S_ferredoxin-like_sf"/>
</dbReference>
<dbReference type="InterPro" id="IPR017938">
    <property type="entry name" value="Riboflavin_synthase-like_b-brl"/>
</dbReference>
<keyword evidence="2" id="KW-0285">Flavoprotein</keyword>
<feature type="domain" description="2Fe-2S ferredoxin-type" evidence="9">
    <location>
        <begin position="274"/>
        <end position="359"/>
    </location>
</feature>
<dbReference type="SUPFAM" id="SSF63380">
    <property type="entry name" value="Riboflavin synthase domain-like"/>
    <property type="match status" value="1"/>
</dbReference>
<dbReference type="InterPro" id="IPR012675">
    <property type="entry name" value="Beta-grasp_dom_sf"/>
</dbReference>
<evidence type="ECO:0000256" key="5">
    <source>
        <dbReference type="ARBA" id="ARBA00022827"/>
    </source>
</evidence>
<dbReference type="SUPFAM" id="SSF54292">
    <property type="entry name" value="2Fe-2S ferredoxin-like"/>
    <property type="match status" value="1"/>
</dbReference>
<evidence type="ECO:0000259" key="9">
    <source>
        <dbReference type="PROSITE" id="PS51085"/>
    </source>
</evidence>
<evidence type="ECO:0000313" key="11">
    <source>
        <dbReference type="EMBL" id="CAA9517530.1"/>
    </source>
</evidence>
<reference evidence="11" key="1">
    <citation type="submission" date="2020-02" db="EMBL/GenBank/DDBJ databases">
        <authorList>
            <person name="Meier V. D."/>
        </authorList>
    </citation>
    <scope>NUCLEOTIDE SEQUENCE</scope>
    <source>
        <strain evidence="11">AVDCRST_MAG13</strain>
    </source>
</reference>
<feature type="domain" description="FAD-binding FR-type" evidence="10">
    <location>
        <begin position="33"/>
        <end position="136"/>
    </location>
</feature>
<accession>A0A6J4TAB1</accession>
<organism evidence="11">
    <name type="scientific">uncultured Solirubrobacteraceae bacterium</name>
    <dbReference type="NCBI Taxonomy" id="1162706"/>
    <lineage>
        <taxon>Bacteria</taxon>
        <taxon>Bacillati</taxon>
        <taxon>Actinomycetota</taxon>
        <taxon>Thermoleophilia</taxon>
        <taxon>Solirubrobacterales</taxon>
        <taxon>Solirubrobacteraceae</taxon>
        <taxon>environmental samples</taxon>
    </lineage>
</organism>
<dbReference type="EMBL" id="CADCVO010000509">
    <property type="protein sequence ID" value="CAA9517530.1"/>
    <property type="molecule type" value="Genomic_DNA"/>
</dbReference>
<dbReference type="CDD" id="cd00207">
    <property type="entry name" value="fer2"/>
    <property type="match status" value="1"/>
</dbReference>
<keyword evidence="6" id="KW-0560">Oxidoreductase</keyword>
<dbReference type="Pfam" id="PF00970">
    <property type="entry name" value="FAD_binding_6"/>
    <property type="match status" value="1"/>
</dbReference>
<dbReference type="InterPro" id="IPR017927">
    <property type="entry name" value="FAD-bd_FR_type"/>
</dbReference>
<dbReference type="InterPro" id="IPR001433">
    <property type="entry name" value="OxRdtase_FAD/NAD-bd"/>
</dbReference>
<dbReference type="GO" id="GO:0016491">
    <property type="term" value="F:oxidoreductase activity"/>
    <property type="evidence" value="ECO:0007669"/>
    <property type="project" value="UniProtKB-KW"/>
</dbReference>
<name>A0A6J4TAB1_9ACTN</name>
<dbReference type="InterPro" id="IPR039261">
    <property type="entry name" value="FNR_nucleotide-bd"/>
</dbReference>
<dbReference type="PANTHER" id="PTHR47354">
    <property type="entry name" value="NADH OXIDOREDUCTASE HCR"/>
    <property type="match status" value="1"/>
</dbReference>
<dbReference type="GO" id="GO:0051537">
    <property type="term" value="F:2 iron, 2 sulfur cluster binding"/>
    <property type="evidence" value="ECO:0007669"/>
    <property type="project" value="UniProtKB-KW"/>
</dbReference>
<evidence type="ECO:0000256" key="1">
    <source>
        <dbReference type="ARBA" id="ARBA00001974"/>
    </source>
</evidence>
<dbReference type="PRINTS" id="PR00409">
    <property type="entry name" value="PHDIOXRDTASE"/>
</dbReference>
<gene>
    <name evidence="11" type="ORF">AVDCRST_MAG13-3171</name>
</gene>
<evidence type="ECO:0000256" key="7">
    <source>
        <dbReference type="ARBA" id="ARBA00023004"/>
    </source>
</evidence>
<dbReference type="InterPro" id="IPR008333">
    <property type="entry name" value="Cbr1-like_FAD-bd_dom"/>
</dbReference>
<evidence type="ECO:0000256" key="4">
    <source>
        <dbReference type="ARBA" id="ARBA00022723"/>
    </source>
</evidence>
<evidence type="ECO:0000259" key="10">
    <source>
        <dbReference type="PROSITE" id="PS51384"/>
    </source>
</evidence>
<keyword evidence="3" id="KW-0001">2Fe-2S</keyword>
<dbReference type="PROSITE" id="PS51085">
    <property type="entry name" value="2FE2S_FER_2"/>
    <property type="match status" value="1"/>
</dbReference>
<evidence type="ECO:0000256" key="2">
    <source>
        <dbReference type="ARBA" id="ARBA00022630"/>
    </source>
</evidence>
<dbReference type="PROSITE" id="PS51384">
    <property type="entry name" value="FAD_FR"/>
    <property type="match status" value="1"/>
</dbReference>
<evidence type="ECO:0000256" key="6">
    <source>
        <dbReference type="ARBA" id="ARBA00023002"/>
    </source>
</evidence>
<dbReference type="Pfam" id="PF00111">
    <property type="entry name" value="Fer2"/>
    <property type="match status" value="1"/>
</dbReference>
<dbReference type="AlphaFoldDB" id="A0A6J4TAB1"/>
<comment type="cofactor">
    <cofactor evidence="1">
        <name>FAD</name>
        <dbReference type="ChEBI" id="CHEBI:57692"/>
    </cofactor>
</comment>